<organism evidence="1 2">
    <name type="scientific">Hydrogenophaga intermedia</name>
    <dbReference type="NCBI Taxonomy" id="65786"/>
    <lineage>
        <taxon>Bacteria</taxon>
        <taxon>Pseudomonadati</taxon>
        <taxon>Pseudomonadota</taxon>
        <taxon>Betaproteobacteria</taxon>
        <taxon>Burkholderiales</taxon>
        <taxon>Comamonadaceae</taxon>
        <taxon>Hydrogenophaga</taxon>
    </lineage>
</organism>
<dbReference type="AlphaFoldDB" id="A0A1L1PK70"/>
<dbReference type="Proteomes" id="UP000028878">
    <property type="component" value="Unassembled WGS sequence"/>
</dbReference>
<sequence length="48" mass="5292">MLNEIARSAYPDRFGGFPAEGDPFVAEPQSMVVPEARTTLPQRSVSLR</sequence>
<evidence type="ECO:0000313" key="1">
    <source>
        <dbReference type="EMBL" id="CDN90308.1"/>
    </source>
</evidence>
<reference evidence="2" key="2">
    <citation type="submission" date="2014-11" db="EMBL/GenBank/DDBJ databases">
        <title>Draft genome sequence of Hydrogenophaga intermedia S1.</title>
        <authorList>
            <person name="Gan H.M."/>
            <person name="Chew T.H."/>
            <person name="Stolz A."/>
        </authorList>
    </citation>
    <scope>NUCLEOTIDE SEQUENCE [LARGE SCALE GENOMIC DNA]</scope>
    <source>
        <strain evidence="2">S1</strain>
    </source>
</reference>
<evidence type="ECO:0000313" key="2">
    <source>
        <dbReference type="Proteomes" id="UP000028878"/>
    </source>
</evidence>
<proteinExistence type="predicted"/>
<name>A0A1L1PK70_HYDIT</name>
<dbReference type="EMBL" id="CCAE010000075">
    <property type="protein sequence ID" value="CDN90308.1"/>
    <property type="molecule type" value="Genomic_DNA"/>
</dbReference>
<keyword evidence="2" id="KW-1185">Reference proteome</keyword>
<reference evidence="2" key="1">
    <citation type="submission" date="2014-02" db="EMBL/GenBank/DDBJ databases">
        <authorList>
            <person name="Gan H."/>
        </authorList>
    </citation>
    <scope>NUCLEOTIDE SEQUENCE [LARGE SCALE GENOMIC DNA]</scope>
    <source>
        <strain evidence="2">S1</strain>
    </source>
</reference>
<gene>
    <name evidence="1" type="ORF">BN948_04750</name>
</gene>
<protein>
    <submittedName>
        <fullName evidence="1">Uncharacterized protein</fullName>
    </submittedName>
</protein>
<accession>A0A1L1PK70</accession>